<protein>
    <submittedName>
        <fullName evidence="1">Uncharacterized protein</fullName>
    </submittedName>
</protein>
<reference evidence="1" key="1">
    <citation type="journal article" date="2021" name="New Phytol.">
        <title>Evolutionary innovations through gain and loss of genes in the ectomycorrhizal Boletales.</title>
        <authorList>
            <person name="Wu G."/>
            <person name="Miyauchi S."/>
            <person name="Morin E."/>
            <person name="Kuo A."/>
            <person name="Drula E."/>
            <person name="Varga T."/>
            <person name="Kohler A."/>
            <person name="Feng B."/>
            <person name="Cao Y."/>
            <person name="Lipzen A."/>
            <person name="Daum C."/>
            <person name="Hundley H."/>
            <person name="Pangilinan J."/>
            <person name="Johnson J."/>
            <person name="Barry K."/>
            <person name="LaButti K."/>
            <person name="Ng V."/>
            <person name="Ahrendt S."/>
            <person name="Min B."/>
            <person name="Choi I.G."/>
            <person name="Park H."/>
            <person name="Plett J.M."/>
            <person name="Magnuson J."/>
            <person name="Spatafora J.W."/>
            <person name="Nagy L.G."/>
            <person name="Henrissat B."/>
            <person name="Grigoriev I.V."/>
            <person name="Yang Z.L."/>
            <person name="Xu J."/>
            <person name="Martin F.M."/>
        </authorList>
    </citation>
    <scope>NUCLEOTIDE SEQUENCE</scope>
    <source>
        <strain evidence="1">ATCC 28755</strain>
    </source>
</reference>
<accession>A0ACB7ZUU7</accession>
<gene>
    <name evidence="1" type="ORF">BJ138DRAFT_1106810</name>
</gene>
<comment type="caution">
    <text evidence="1">The sequence shown here is derived from an EMBL/GenBank/DDBJ whole genome shotgun (WGS) entry which is preliminary data.</text>
</comment>
<dbReference type="Proteomes" id="UP000790377">
    <property type="component" value="Unassembled WGS sequence"/>
</dbReference>
<evidence type="ECO:0000313" key="2">
    <source>
        <dbReference type="Proteomes" id="UP000790377"/>
    </source>
</evidence>
<name>A0ACB7ZUU7_9AGAM</name>
<keyword evidence="2" id="KW-1185">Reference proteome</keyword>
<evidence type="ECO:0000313" key="1">
    <source>
        <dbReference type="EMBL" id="KAH7904459.1"/>
    </source>
</evidence>
<proteinExistence type="predicted"/>
<organism evidence="1 2">
    <name type="scientific">Hygrophoropsis aurantiaca</name>
    <dbReference type="NCBI Taxonomy" id="72124"/>
    <lineage>
        <taxon>Eukaryota</taxon>
        <taxon>Fungi</taxon>
        <taxon>Dikarya</taxon>
        <taxon>Basidiomycota</taxon>
        <taxon>Agaricomycotina</taxon>
        <taxon>Agaricomycetes</taxon>
        <taxon>Agaricomycetidae</taxon>
        <taxon>Boletales</taxon>
        <taxon>Coniophorineae</taxon>
        <taxon>Hygrophoropsidaceae</taxon>
        <taxon>Hygrophoropsis</taxon>
    </lineage>
</organism>
<dbReference type="EMBL" id="MU268468">
    <property type="protein sequence ID" value="KAH7904459.1"/>
    <property type="molecule type" value="Genomic_DNA"/>
</dbReference>
<sequence length="185" mass="21157">MSNPPASTNDSGWDSDGGQLLDDFCEWYGSLDEISELPVPRPIHEAHAMFETWTSQSSAQDIREDMYVCQCVRIFDENSRRHIWISRALASKSRDLEVQYLASPPIVLDTWDRTQDDPVPEWLCYPRSTVVSRLSPSWNIIPLYTVFAFDPENAAKKLAIHRWCSGVEPALYAWAYRASLPTTSQ</sequence>